<accession>A0A2W7P6I1</accession>
<dbReference type="GO" id="GO:0016740">
    <property type="term" value="F:transferase activity"/>
    <property type="evidence" value="ECO:0007669"/>
    <property type="project" value="UniProtKB-KW"/>
</dbReference>
<protein>
    <submittedName>
        <fullName evidence="1">Glycosyl transferase family 1</fullName>
    </submittedName>
</protein>
<proteinExistence type="predicted"/>
<evidence type="ECO:0000313" key="1">
    <source>
        <dbReference type="EMBL" id="PZX19002.1"/>
    </source>
</evidence>
<reference evidence="1 2" key="1">
    <citation type="submission" date="2018-06" db="EMBL/GenBank/DDBJ databases">
        <title>Genomic Encyclopedia of Archaeal and Bacterial Type Strains, Phase II (KMG-II): from individual species to whole genera.</title>
        <authorList>
            <person name="Goeker M."/>
        </authorList>
    </citation>
    <scope>NUCLEOTIDE SEQUENCE [LARGE SCALE GENOMIC DNA]</scope>
    <source>
        <strain evidence="1 2">DSM 22009</strain>
    </source>
</reference>
<dbReference type="OrthoDB" id="7052726at2"/>
<dbReference type="SUPFAM" id="SSF53756">
    <property type="entry name" value="UDP-Glycosyltransferase/glycogen phosphorylase"/>
    <property type="match status" value="1"/>
</dbReference>
<dbReference type="RefSeq" id="WP_111535883.1">
    <property type="nucleotide sequence ID" value="NZ_QKZL01000002.1"/>
</dbReference>
<evidence type="ECO:0000313" key="2">
    <source>
        <dbReference type="Proteomes" id="UP000248916"/>
    </source>
</evidence>
<comment type="caution">
    <text evidence="1">The sequence shown here is derived from an EMBL/GenBank/DDBJ whole genome shotgun (WGS) entry which is preliminary data.</text>
</comment>
<dbReference type="AlphaFoldDB" id="A0A2W7P6I1"/>
<organism evidence="1 2">
    <name type="scientific">Palleronia aestuarii</name>
    <dbReference type="NCBI Taxonomy" id="568105"/>
    <lineage>
        <taxon>Bacteria</taxon>
        <taxon>Pseudomonadati</taxon>
        <taxon>Pseudomonadota</taxon>
        <taxon>Alphaproteobacteria</taxon>
        <taxon>Rhodobacterales</taxon>
        <taxon>Roseobacteraceae</taxon>
        <taxon>Palleronia</taxon>
    </lineage>
</organism>
<keyword evidence="1" id="KW-0808">Transferase</keyword>
<name>A0A2W7P6I1_9RHOB</name>
<dbReference type="EMBL" id="QKZL01000002">
    <property type="protein sequence ID" value="PZX19002.1"/>
    <property type="molecule type" value="Genomic_DNA"/>
</dbReference>
<keyword evidence="2" id="KW-1185">Reference proteome</keyword>
<gene>
    <name evidence="1" type="ORF">LX81_00696</name>
</gene>
<sequence length="381" mass="43121">MNPIFALKRAAGARRFQRPVSQFSNSLFGRTFPPDARTRVAIYYHPNVISWSLIYPYVKYEETLKERYGVALSLRPVDEFLAGDADHSADVIVVQPWFTVDPATLERALADCRSTNRSARIVFLDPSAHCDLRLGRFVAPHIDLYQRKALFKDRSAFTQPFRGDTNLVDYYSALHGLEAPVVDWEAPADLLDRLALAPNFLLDPTLAAGFLGESPVGGDRPIDLHCRLATRGSPWYQAMRLHAEEAARGIDGIRQTPDGRIPRKAFLAEMRQARLCWSPFGYGELCWRDLEAFMTGAVLVKPDMGHLETCPDLYVPGETYLPVKWDFSDLEDVVRAALDDPERCRRIAETAFAKARDYIETDRFVDEVSEHFALERPALLA</sequence>
<dbReference type="Proteomes" id="UP000248916">
    <property type="component" value="Unassembled WGS sequence"/>
</dbReference>